<sequence>MAKNPKEKSTADASAEKTATAISEVFERVRKDAEERNRPKNYADFLEYSKKFNDLQAIKVNGNFPTFPQPLTVSVQDIAAPYYGSEFEMQQLAAMEYAKQLEQSKESLVKVDPKYYEELKRQVPVKNVEAMPHYNVTRDNIVMPHPVSYASAMADFSNKQLAQNNYRNKQELAQTLSSKLGDFYRDTIEHEAGHIPDKQATFTPKPKGQYTEPKKDLGLGYMANENHLTTGLGKVQREWYAQTGQRFESPDQFKQFVLGLAKSENPEEAISSFSEEAKRALRPQIQNAIQTQKYYDQLNAWKANKGWFKGSEPEPPKYNLDFLEKSAQLIPALVEYRQASQPTA</sequence>
<organism evidence="1">
    <name type="scientific">uncultured Caudovirales phage</name>
    <dbReference type="NCBI Taxonomy" id="2100421"/>
    <lineage>
        <taxon>Viruses</taxon>
        <taxon>Duplodnaviria</taxon>
        <taxon>Heunggongvirae</taxon>
        <taxon>Uroviricota</taxon>
        <taxon>Caudoviricetes</taxon>
        <taxon>Peduoviridae</taxon>
        <taxon>Maltschvirus</taxon>
        <taxon>Maltschvirus maltsch</taxon>
    </lineage>
</organism>
<dbReference type="EMBL" id="LR796552">
    <property type="protein sequence ID" value="CAB4150890.1"/>
    <property type="molecule type" value="Genomic_DNA"/>
</dbReference>
<reference evidence="1" key="1">
    <citation type="submission" date="2020-04" db="EMBL/GenBank/DDBJ databases">
        <authorList>
            <person name="Chiriac C."/>
            <person name="Salcher M."/>
            <person name="Ghai R."/>
            <person name="Kavagutti S V."/>
        </authorList>
    </citation>
    <scope>NUCLEOTIDE SEQUENCE</scope>
</reference>
<proteinExistence type="predicted"/>
<accession>A0A6J5LR85</accession>
<evidence type="ECO:0000313" key="1">
    <source>
        <dbReference type="EMBL" id="CAB4136262.1"/>
    </source>
</evidence>
<name>A0A6J5LR85_9CAUD</name>
<gene>
    <name evidence="1" type="ORF">UFOVP298_40</name>
    <name evidence="2" type="ORF">UFOVP572_51</name>
</gene>
<protein>
    <submittedName>
        <fullName evidence="1">Uncharacterized protein</fullName>
    </submittedName>
</protein>
<evidence type="ECO:0000313" key="2">
    <source>
        <dbReference type="EMBL" id="CAB4150890.1"/>
    </source>
</evidence>
<dbReference type="EMBL" id="LR796309">
    <property type="protein sequence ID" value="CAB4136262.1"/>
    <property type="molecule type" value="Genomic_DNA"/>
</dbReference>